<evidence type="ECO:0000256" key="9">
    <source>
        <dbReference type="ARBA" id="ARBA00022748"/>
    </source>
</evidence>
<keyword evidence="5 12" id="KW-0813">Transport</keyword>
<evidence type="ECO:0000313" key="15">
    <source>
        <dbReference type="Proteomes" id="UP000294664"/>
    </source>
</evidence>
<keyword evidence="7 12" id="KW-0997">Cell inner membrane</keyword>
<dbReference type="InterPro" id="IPR026031">
    <property type="entry name" value="Cyt_c_CcmB_bac"/>
</dbReference>
<evidence type="ECO:0000256" key="7">
    <source>
        <dbReference type="ARBA" id="ARBA00022519"/>
    </source>
</evidence>
<dbReference type="EMBL" id="SMAI01000005">
    <property type="protein sequence ID" value="TCT05258.1"/>
    <property type="molecule type" value="Genomic_DNA"/>
</dbReference>
<dbReference type="PANTHER" id="PTHR30070:SF1">
    <property type="entry name" value="CYTOCHROME C BIOGENESIS B-RELATED"/>
    <property type="match status" value="1"/>
</dbReference>
<dbReference type="Proteomes" id="UP000294664">
    <property type="component" value="Unassembled WGS sequence"/>
</dbReference>
<feature type="transmembrane region" description="Helical" evidence="13">
    <location>
        <begin position="160"/>
        <end position="184"/>
    </location>
</feature>
<comment type="caution">
    <text evidence="14">The sequence shown here is derived from an EMBL/GenBank/DDBJ whole genome shotgun (WGS) entry which is preliminary data.</text>
</comment>
<feature type="transmembrane region" description="Helical" evidence="13">
    <location>
        <begin position="47"/>
        <end position="68"/>
    </location>
</feature>
<evidence type="ECO:0000256" key="5">
    <source>
        <dbReference type="ARBA" id="ARBA00022448"/>
    </source>
</evidence>
<dbReference type="OrthoDB" id="9812915at2"/>
<dbReference type="PRINTS" id="PR01414">
    <property type="entry name" value="CCMBBIOGNSIS"/>
</dbReference>
<proteinExistence type="inferred from homology"/>
<dbReference type="GO" id="GO:1903607">
    <property type="term" value="P:cytochrome c biosynthetic process"/>
    <property type="evidence" value="ECO:0007669"/>
    <property type="project" value="TreeGrafter"/>
</dbReference>
<evidence type="ECO:0000256" key="6">
    <source>
        <dbReference type="ARBA" id="ARBA00022475"/>
    </source>
</evidence>
<evidence type="ECO:0000256" key="13">
    <source>
        <dbReference type="SAM" id="Phobius"/>
    </source>
</evidence>
<comment type="function">
    <text evidence="1 12">Required for the export of heme to the periplasm for the biogenesis of c-type cytochromes.</text>
</comment>
<sequence>MTRAFLGLVRRDLALAARAGGGAGLGVVFFLSVVAVVPFAVGPDLALLARIGPAILWIGAMLASLIGLERLFAADVEDGSLDAMSGSLLPLELIAAAKGLAHWIATGLPLVIAAPFLALMLNLDPAAIGALVATLLAGTPAVTALGLIGAAFAGAFRRGGLLIAVLVLPLAIPVLIFAVSATNAAASGPVPFGTPFQVLCGLALFALVLGPVAAAAALRAARD</sequence>
<dbReference type="NCBIfam" id="TIGR01190">
    <property type="entry name" value="ccmB"/>
    <property type="match status" value="1"/>
</dbReference>
<dbReference type="GO" id="GO:0017004">
    <property type="term" value="P:cytochrome complex assembly"/>
    <property type="evidence" value="ECO:0007669"/>
    <property type="project" value="UniProtKB-KW"/>
</dbReference>
<keyword evidence="6 12" id="KW-1003">Cell membrane</keyword>
<evidence type="ECO:0000256" key="3">
    <source>
        <dbReference type="ARBA" id="ARBA00010544"/>
    </source>
</evidence>
<dbReference type="InterPro" id="IPR003544">
    <property type="entry name" value="Cyt_c_biogenesis_CcmB"/>
</dbReference>
<dbReference type="GO" id="GO:0015232">
    <property type="term" value="F:heme transmembrane transporter activity"/>
    <property type="evidence" value="ECO:0007669"/>
    <property type="project" value="InterPro"/>
</dbReference>
<gene>
    <name evidence="14" type="ORF">EDC64_105290</name>
</gene>
<evidence type="ECO:0000256" key="1">
    <source>
        <dbReference type="ARBA" id="ARBA00002442"/>
    </source>
</evidence>
<evidence type="ECO:0000256" key="4">
    <source>
        <dbReference type="ARBA" id="ARBA00016452"/>
    </source>
</evidence>
<reference evidence="14 15" key="1">
    <citation type="submission" date="2019-03" db="EMBL/GenBank/DDBJ databases">
        <title>Genomic Encyclopedia of Type Strains, Phase IV (KMG-IV): sequencing the most valuable type-strain genomes for metagenomic binning, comparative biology and taxonomic classification.</title>
        <authorList>
            <person name="Goeker M."/>
        </authorList>
    </citation>
    <scope>NUCLEOTIDE SEQUENCE [LARGE SCALE GENOMIC DNA]</scope>
    <source>
        <strain evidence="14 15">DSM 9035</strain>
    </source>
</reference>
<feature type="transmembrane region" description="Helical" evidence="13">
    <location>
        <begin position="21"/>
        <end position="41"/>
    </location>
</feature>
<accession>A0A4V2UXY0</accession>
<evidence type="ECO:0000256" key="11">
    <source>
        <dbReference type="ARBA" id="ARBA00023136"/>
    </source>
</evidence>
<keyword evidence="9 12" id="KW-0201">Cytochrome c-type biogenesis</keyword>
<dbReference type="Pfam" id="PF03379">
    <property type="entry name" value="CcmB"/>
    <property type="match status" value="1"/>
</dbReference>
<dbReference type="AlphaFoldDB" id="A0A4V2UXY0"/>
<feature type="transmembrane region" description="Helical" evidence="13">
    <location>
        <begin position="196"/>
        <end position="218"/>
    </location>
</feature>
<evidence type="ECO:0000256" key="8">
    <source>
        <dbReference type="ARBA" id="ARBA00022692"/>
    </source>
</evidence>
<name>A0A4V2UXY0_9HYPH</name>
<organism evidence="14 15">
    <name type="scientific">Aquabacter spiritensis</name>
    <dbReference type="NCBI Taxonomy" id="933073"/>
    <lineage>
        <taxon>Bacteria</taxon>
        <taxon>Pseudomonadati</taxon>
        <taxon>Pseudomonadota</taxon>
        <taxon>Alphaproteobacteria</taxon>
        <taxon>Hyphomicrobiales</taxon>
        <taxon>Xanthobacteraceae</taxon>
        <taxon>Aquabacter</taxon>
    </lineage>
</organism>
<keyword evidence="15" id="KW-1185">Reference proteome</keyword>
<keyword evidence="11 12" id="KW-0472">Membrane</keyword>
<comment type="subcellular location">
    <subcellularLocation>
        <location evidence="2">Cell inner membrane</location>
        <topology evidence="2">Multi-pass membrane protein</topology>
    </subcellularLocation>
</comment>
<feature type="transmembrane region" description="Helical" evidence="13">
    <location>
        <begin position="127"/>
        <end position="153"/>
    </location>
</feature>
<comment type="similarity">
    <text evidence="3 12">Belongs to the CcmB/CycW/HelB family.</text>
</comment>
<evidence type="ECO:0000256" key="2">
    <source>
        <dbReference type="ARBA" id="ARBA00004429"/>
    </source>
</evidence>
<dbReference type="PIRSF" id="PIRSF002764">
    <property type="entry name" value="CcmB"/>
    <property type="match status" value="1"/>
</dbReference>
<evidence type="ECO:0000256" key="12">
    <source>
        <dbReference type="PIRNR" id="PIRNR002764"/>
    </source>
</evidence>
<evidence type="ECO:0000256" key="10">
    <source>
        <dbReference type="ARBA" id="ARBA00022989"/>
    </source>
</evidence>
<dbReference type="PANTHER" id="PTHR30070">
    <property type="entry name" value="HEME EXPORTER PROTEIN B"/>
    <property type="match status" value="1"/>
</dbReference>
<evidence type="ECO:0000313" key="14">
    <source>
        <dbReference type="EMBL" id="TCT05258.1"/>
    </source>
</evidence>
<protein>
    <recommendedName>
        <fullName evidence="4 12">Heme exporter protein B</fullName>
    </recommendedName>
</protein>
<feature type="transmembrane region" description="Helical" evidence="13">
    <location>
        <begin position="100"/>
        <end position="121"/>
    </location>
</feature>
<keyword evidence="8 13" id="KW-0812">Transmembrane</keyword>
<dbReference type="RefSeq" id="WP_132031323.1">
    <property type="nucleotide sequence ID" value="NZ_SMAI01000005.1"/>
</dbReference>
<keyword evidence="10 13" id="KW-1133">Transmembrane helix</keyword>
<dbReference type="GO" id="GO:0005886">
    <property type="term" value="C:plasma membrane"/>
    <property type="evidence" value="ECO:0007669"/>
    <property type="project" value="UniProtKB-SubCell"/>
</dbReference>